<dbReference type="AlphaFoldDB" id="A0AAD8ATH6"/>
<organism evidence="6 7">
    <name type="scientific">Biomphalaria pfeifferi</name>
    <name type="common">Bloodfluke planorb</name>
    <name type="synonym">Freshwater snail</name>
    <dbReference type="NCBI Taxonomy" id="112525"/>
    <lineage>
        <taxon>Eukaryota</taxon>
        <taxon>Metazoa</taxon>
        <taxon>Spiralia</taxon>
        <taxon>Lophotrochozoa</taxon>
        <taxon>Mollusca</taxon>
        <taxon>Gastropoda</taxon>
        <taxon>Heterobranchia</taxon>
        <taxon>Euthyneura</taxon>
        <taxon>Panpulmonata</taxon>
        <taxon>Hygrophila</taxon>
        <taxon>Lymnaeoidea</taxon>
        <taxon>Planorbidae</taxon>
        <taxon>Biomphalaria</taxon>
    </lineage>
</organism>
<dbReference type="PROSITE" id="PS00497">
    <property type="entry name" value="TYROSINASE_1"/>
    <property type="match status" value="1"/>
</dbReference>
<feature type="signal peptide" evidence="3">
    <location>
        <begin position="1"/>
        <end position="18"/>
    </location>
</feature>
<dbReference type="Pfam" id="PF00264">
    <property type="entry name" value="Tyrosinase"/>
    <property type="match status" value="1"/>
</dbReference>
<dbReference type="Proteomes" id="UP001233172">
    <property type="component" value="Unassembled WGS sequence"/>
</dbReference>
<evidence type="ECO:0000259" key="4">
    <source>
        <dbReference type="PROSITE" id="PS00497"/>
    </source>
</evidence>
<sequence>MRALLAVSLMLTLSVIDSKVWEIPIPAHLQHCYDRVQTKGVETYVGSTYGWMCENSLKKPETPAGLPVYDAPITTYYKHLYDKYIQNAPHVAKTRGKRQVSAGRCTRKEYRMLTDDERTRYHNAVNALKQDTSVPPNKYDAIAMLHSGETNFIAHGGPGFLGWHRIFLMIYETALKEVDPTVCLPYWDSSLDNLLTDPSSSTIWTPQFLGSSQGPVTEGPFANWVTPEGVQLIRNVGADGELFTTTALADILSRTRHEEIVTSDLSDPRYDLEFHHAAVHVFVGGAMTRLDTATFDPVFYMHHAFIDYIWELFRTNLKAINVNPETYPEIPNVDPRHVATAPTGFGDLTQADGYLESLSESFHYEPVPVCSAAAPDCGSRYLTCQVSSGRCMALSRSTPVVPTPIPITTPITVPTPPIPTIPPISPNMSETCKKPLYGLPIQNDYCCDKSCDTNKWALIPVKIISVRPPKFQKYGSYPVTAGHVDTKQDIYAPKAYAQTEKYISSRQSNPKTYRRCENDSPSGQIYIYSKGINYDGLYKESSIVDQRLAVSISMGFVGIKKPGPGEAGVSKALIRAHDSCGRVCHVGCRDPVTNEFKPCSGAVAVSDEAPLTYGLSYDDAFMGVFDYQFNSDCPKFKTENFFITFYCDYLNKFPYAQPTQTPPPPPPPTTPAPVVDHGKGCRISKDCTIDVPCTGHYRQCNVYNEKHLCHGSCSSFAACTYGHYFVRKCPIGQFYDDVAHRCTYGYCQPGAAGAPRVLRPARFGK</sequence>
<comment type="caution">
    <text evidence="6">The sequence shown here is derived from an EMBL/GenBank/DDBJ whole genome shotgun (WGS) entry which is preliminary data.</text>
</comment>
<evidence type="ECO:0000313" key="6">
    <source>
        <dbReference type="EMBL" id="KAK0042164.1"/>
    </source>
</evidence>
<feature type="chain" id="PRO_5042049905" evidence="3">
    <location>
        <begin position="19"/>
        <end position="765"/>
    </location>
</feature>
<keyword evidence="7" id="KW-1185">Reference proteome</keyword>
<keyword evidence="3" id="KW-0732">Signal</keyword>
<keyword evidence="1" id="KW-0479">Metal-binding</keyword>
<evidence type="ECO:0000256" key="2">
    <source>
        <dbReference type="ARBA" id="ARBA00023008"/>
    </source>
</evidence>
<dbReference type="PANTHER" id="PTHR11474:SF126">
    <property type="entry name" value="TYROSINASE-LIKE PROTEIN TYR-1-RELATED"/>
    <property type="match status" value="1"/>
</dbReference>
<dbReference type="SUPFAM" id="SSF48056">
    <property type="entry name" value="Di-copper centre-containing domain"/>
    <property type="match status" value="1"/>
</dbReference>
<protein>
    <submittedName>
        <fullName evidence="6">Tyrosinase</fullName>
    </submittedName>
</protein>
<dbReference type="EMBL" id="JASAOG010000249">
    <property type="protein sequence ID" value="KAK0042164.1"/>
    <property type="molecule type" value="Genomic_DNA"/>
</dbReference>
<dbReference type="PRINTS" id="PR00092">
    <property type="entry name" value="TYROSINASE"/>
</dbReference>
<dbReference type="PANTHER" id="PTHR11474">
    <property type="entry name" value="TYROSINASE FAMILY MEMBER"/>
    <property type="match status" value="1"/>
</dbReference>
<dbReference type="GO" id="GO:0046872">
    <property type="term" value="F:metal ion binding"/>
    <property type="evidence" value="ECO:0007669"/>
    <property type="project" value="UniProtKB-KW"/>
</dbReference>
<dbReference type="InterPro" id="IPR050316">
    <property type="entry name" value="Tyrosinase/Hemocyanin"/>
</dbReference>
<evidence type="ECO:0000256" key="3">
    <source>
        <dbReference type="SAM" id="SignalP"/>
    </source>
</evidence>
<accession>A0AAD8ATH6</accession>
<evidence type="ECO:0000259" key="5">
    <source>
        <dbReference type="PROSITE" id="PS00498"/>
    </source>
</evidence>
<dbReference type="InterPro" id="IPR008922">
    <property type="entry name" value="Di-copper_centre_dom_sf"/>
</dbReference>
<dbReference type="GO" id="GO:0016491">
    <property type="term" value="F:oxidoreductase activity"/>
    <property type="evidence" value="ECO:0007669"/>
    <property type="project" value="InterPro"/>
</dbReference>
<reference evidence="6" key="2">
    <citation type="submission" date="2023-04" db="EMBL/GenBank/DDBJ databases">
        <authorList>
            <person name="Bu L."/>
            <person name="Lu L."/>
            <person name="Laidemitt M.R."/>
            <person name="Zhang S.M."/>
            <person name="Mutuku M."/>
            <person name="Mkoji G."/>
            <person name="Steinauer M."/>
            <person name="Loker E.S."/>
        </authorList>
    </citation>
    <scope>NUCLEOTIDE SEQUENCE</scope>
    <source>
        <strain evidence="6">KasaAsao</strain>
        <tissue evidence="6">Whole Snail</tissue>
    </source>
</reference>
<evidence type="ECO:0000256" key="1">
    <source>
        <dbReference type="ARBA" id="ARBA00022723"/>
    </source>
</evidence>
<proteinExistence type="predicted"/>
<dbReference type="PROSITE" id="PS00498">
    <property type="entry name" value="TYROSINASE_2"/>
    <property type="match status" value="1"/>
</dbReference>
<feature type="domain" description="Tyrosinase copper-binding" evidence="5">
    <location>
        <begin position="296"/>
        <end position="307"/>
    </location>
</feature>
<dbReference type="Gene3D" id="1.10.1280.10">
    <property type="entry name" value="Di-copper center containing domain from catechol oxidase"/>
    <property type="match status" value="1"/>
</dbReference>
<name>A0AAD8ATH6_BIOPF</name>
<dbReference type="InterPro" id="IPR002227">
    <property type="entry name" value="Tyrosinase_Cu-bd"/>
</dbReference>
<feature type="domain" description="Tyrosinase copper-binding" evidence="4">
    <location>
        <begin position="155"/>
        <end position="172"/>
    </location>
</feature>
<keyword evidence="2" id="KW-0186">Copper</keyword>
<reference evidence="6" key="1">
    <citation type="journal article" date="2023" name="PLoS Negl. Trop. Dis.">
        <title>A genome sequence for Biomphalaria pfeifferi, the major vector snail for the human-infecting parasite Schistosoma mansoni.</title>
        <authorList>
            <person name="Bu L."/>
            <person name="Lu L."/>
            <person name="Laidemitt M.R."/>
            <person name="Zhang S.M."/>
            <person name="Mutuku M."/>
            <person name="Mkoji G."/>
            <person name="Steinauer M."/>
            <person name="Loker E.S."/>
        </authorList>
    </citation>
    <scope>NUCLEOTIDE SEQUENCE</scope>
    <source>
        <strain evidence="6">KasaAsao</strain>
    </source>
</reference>
<gene>
    <name evidence="6" type="ORF">Bpfe_028388</name>
</gene>
<evidence type="ECO:0000313" key="7">
    <source>
        <dbReference type="Proteomes" id="UP001233172"/>
    </source>
</evidence>